<evidence type="ECO:0000313" key="2">
    <source>
        <dbReference type="EMBL" id="KAK1672024.1"/>
    </source>
</evidence>
<reference evidence="2" key="1">
    <citation type="submission" date="2021-06" db="EMBL/GenBank/DDBJ databases">
        <title>Comparative genomics, transcriptomics and evolutionary studies reveal genomic signatures of adaptation to plant cell wall in hemibiotrophic fungi.</title>
        <authorList>
            <consortium name="DOE Joint Genome Institute"/>
            <person name="Baroncelli R."/>
            <person name="Diaz J.F."/>
            <person name="Benocci T."/>
            <person name="Peng M."/>
            <person name="Battaglia E."/>
            <person name="Haridas S."/>
            <person name="Andreopoulos W."/>
            <person name="Labutti K."/>
            <person name="Pangilinan J."/>
            <person name="Floch G.L."/>
            <person name="Makela M.R."/>
            <person name="Henrissat B."/>
            <person name="Grigoriev I.V."/>
            <person name="Crouch J.A."/>
            <person name="De Vries R.P."/>
            <person name="Sukno S.A."/>
            <person name="Thon M.R."/>
        </authorList>
    </citation>
    <scope>NUCLEOTIDE SEQUENCE</scope>
    <source>
        <strain evidence="2">CBS 193.32</strain>
    </source>
</reference>
<dbReference type="RefSeq" id="XP_060426027.1">
    <property type="nucleotide sequence ID" value="XM_060566453.1"/>
</dbReference>
<sequence>MFAVVQHRTSRVIIYTAKPSCRMPRVILPRAVSSNTRSVKATVINSKLRLFHRNLFTQRSRGEGGTSTVTRSATRAFPLRHPGSTNIQLNFHPMPSPPRREPSYTPPSPFLSPAGARLGRRVRSNWLGGGMVNGQQLIPPTSLLDDRLSACEFESQLEHQEM</sequence>
<dbReference type="Proteomes" id="UP001224890">
    <property type="component" value="Unassembled WGS sequence"/>
</dbReference>
<comment type="caution">
    <text evidence="2">The sequence shown here is derived from an EMBL/GenBank/DDBJ whole genome shotgun (WGS) entry which is preliminary data.</text>
</comment>
<evidence type="ECO:0000256" key="1">
    <source>
        <dbReference type="SAM" id="MobiDB-lite"/>
    </source>
</evidence>
<feature type="region of interest" description="Disordered" evidence="1">
    <location>
        <begin position="93"/>
        <end position="115"/>
    </location>
</feature>
<name>A0AAJ0EU99_9PEZI</name>
<dbReference type="EMBL" id="JAHMHR010000041">
    <property type="protein sequence ID" value="KAK1672024.1"/>
    <property type="molecule type" value="Genomic_DNA"/>
</dbReference>
<dbReference type="AlphaFoldDB" id="A0AAJ0EU99"/>
<gene>
    <name evidence="2" type="ORF">BDP55DRAFT_276457</name>
</gene>
<keyword evidence="3" id="KW-1185">Reference proteome</keyword>
<evidence type="ECO:0000313" key="3">
    <source>
        <dbReference type="Proteomes" id="UP001224890"/>
    </source>
</evidence>
<accession>A0AAJ0EU99</accession>
<dbReference type="GeneID" id="85450979"/>
<protein>
    <submittedName>
        <fullName evidence="2">Uncharacterized protein</fullName>
    </submittedName>
</protein>
<proteinExistence type="predicted"/>
<organism evidence="2 3">
    <name type="scientific">Colletotrichum godetiae</name>
    <dbReference type="NCBI Taxonomy" id="1209918"/>
    <lineage>
        <taxon>Eukaryota</taxon>
        <taxon>Fungi</taxon>
        <taxon>Dikarya</taxon>
        <taxon>Ascomycota</taxon>
        <taxon>Pezizomycotina</taxon>
        <taxon>Sordariomycetes</taxon>
        <taxon>Hypocreomycetidae</taxon>
        <taxon>Glomerellales</taxon>
        <taxon>Glomerellaceae</taxon>
        <taxon>Colletotrichum</taxon>
        <taxon>Colletotrichum acutatum species complex</taxon>
    </lineage>
</organism>